<keyword evidence="4 8" id="KW-0812">Transmembrane</keyword>
<evidence type="ECO:0000256" key="2">
    <source>
        <dbReference type="ARBA" id="ARBA00006939"/>
    </source>
</evidence>
<keyword evidence="6 8" id="KW-0406">Ion transport</keyword>
<evidence type="ECO:0000256" key="6">
    <source>
        <dbReference type="ARBA" id="ARBA00023065"/>
    </source>
</evidence>
<comment type="similarity">
    <text evidence="2 8">Belongs to the ZIP transporter (TC 2.A.5) family.</text>
</comment>
<feature type="transmembrane region" description="Helical" evidence="8">
    <location>
        <begin position="274"/>
        <end position="294"/>
    </location>
</feature>
<keyword evidence="10" id="KW-1185">Reference proteome</keyword>
<keyword evidence="7 8" id="KW-0472">Membrane</keyword>
<dbReference type="GO" id="GO:0005385">
    <property type="term" value="F:zinc ion transmembrane transporter activity"/>
    <property type="evidence" value="ECO:0007669"/>
    <property type="project" value="InterPro"/>
</dbReference>
<feature type="transmembrane region" description="Helical" evidence="8">
    <location>
        <begin position="59"/>
        <end position="82"/>
    </location>
</feature>
<feature type="transmembrane region" description="Helical" evidence="8">
    <location>
        <begin position="238"/>
        <end position="262"/>
    </location>
</feature>
<feature type="transmembrane region" description="Helical" evidence="8">
    <location>
        <begin position="347"/>
        <end position="365"/>
    </location>
</feature>
<dbReference type="Pfam" id="PF02535">
    <property type="entry name" value="Zip"/>
    <property type="match status" value="1"/>
</dbReference>
<feature type="transmembrane region" description="Helical" evidence="8">
    <location>
        <begin position="212"/>
        <end position="232"/>
    </location>
</feature>
<evidence type="ECO:0000256" key="4">
    <source>
        <dbReference type="ARBA" id="ARBA00022692"/>
    </source>
</evidence>
<keyword evidence="3 8" id="KW-0813">Transport</keyword>
<feature type="transmembrane region" description="Helical" evidence="8">
    <location>
        <begin position="314"/>
        <end position="335"/>
    </location>
</feature>
<evidence type="ECO:0000313" key="10">
    <source>
        <dbReference type="Proteomes" id="UP001342314"/>
    </source>
</evidence>
<evidence type="ECO:0000313" key="9">
    <source>
        <dbReference type="EMBL" id="GJN93607.1"/>
    </source>
</evidence>
<gene>
    <name evidence="9" type="ORF">Rhopal_006664-T1</name>
</gene>
<reference evidence="9 10" key="1">
    <citation type="submission" date="2021-12" db="EMBL/GenBank/DDBJ databases">
        <title>High titer production of polyol ester of fatty acids by Rhodotorula paludigena BS15 towards product separation-free biomass refinery.</title>
        <authorList>
            <person name="Mano J."/>
            <person name="Ono H."/>
            <person name="Tanaka T."/>
            <person name="Naito K."/>
            <person name="Sushida H."/>
            <person name="Ike M."/>
            <person name="Tokuyasu K."/>
            <person name="Kitaoka M."/>
        </authorList>
    </citation>
    <scope>NUCLEOTIDE SEQUENCE [LARGE SCALE GENOMIC DNA]</scope>
    <source>
        <strain evidence="9 10">BS15</strain>
    </source>
</reference>
<dbReference type="EMBL" id="BQKY01000014">
    <property type="protein sequence ID" value="GJN93607.1"/>
    <property type="molecule type" value="Genomic_DNA"/>
</dbReference>
<name>A0AAV5GX44_9BASI</name>
<sequence>MADSLDPMPDLEDVCGPEPVGKLGLRIGAIFVILATSVAGTMFPILAKRVSVLRRHVPGFVFEFAKFFGSGVILATGFIHLLEPATDEIGEGSTISAGGCINDAWGEYPYAFALCLISLFFTFVTQIVFFRLGTARLAKLGGQPVPHMHVVGHPGHVDGPAPVDDAAATSGSVSVDNSLEKGQYSNDSASSLGDAFHDASEQNPVVAQMMGVATLEFGVMLHSVIIGLTLATTSDDEFNILFVVIIFHQMFEGLGLGTRLSFLQLDAKFNWIPWLGASAYSLCTPIGMAIGLGVREGLSMSSGSASVASGVLDAISAGILLYTATVELIAHEFIFNKMYHTCSWARLVFSLVCFALGAGIMALLGKWA</sequence>
<evidence type="ECO:0000256" key="3">
    <source>
        <dbReference type="ARBA" id="ARBA00022448"/>
    </source>
</evidence>
<evidence type="ECO:0000256" key="8">
    <source>
        <dbReference type="RuleBase" id="RU362088"/>
    </source>
</evidence>
<dbReference type="PANTHER" id="PTHR11040:SF32">
    <property type="entry name" value="ZINC-REGULATED TRANSPORTER 1"/>
    <property type="match status" value="1"/>
</dbReference>
<dbReference type="Proteomes" id="UP001342314">
    <property type="component" value="Unassembled WGS sequence"/>
</dbReference>
<keyword evidence="5 8" id="KW-1133">Transmembrane helix</keyword>
<organism evidence="9 10">
    <name type="scientific">Rhodotorula paludigena</name>
    <dbReference type="NCBI Taxonomy" id="86838"/>
    <lineage>
        <taxon>Eukaryota</taxon>
        <taxon>Fungi</taxon>
        <taxon>Dikarya</taxon>
        <taxon>Basidiomycota</taxon>
        <taxon>Pucciniomycotina</taxon>
        <taxon>Microbotryomycetes</taxon>
        <taxon>Sporidiobolales</taxon>
        <taxon>Sporidiobolaceae</taxon>
        <taxon>Rhodotorula</taxon>
    </lineage>
</organism>
<dbReference type="PANTHER" id="PTHR11040">
    <property type="entry name" value="ZINC/IRON TRANSPORTER"/>
    <property type="match status" value="1"/>
</dbReference>
<feature type="transmembrane region" description="Helical" evidence="8">
    <location>
        <begin position="27"/>
        <end position="47"/>
    </location>
</feature>
<feature type="transmembrane region" description="Helical" evidence="8">
    <location>
        <begin position="110"/>
        <end position="130"/>
    </location>
</feature>
<evidence type="ECO:0000256" key="5">
    <source>
        <dbReference type="ARBA" id="ARBA00022989"/>
    </source>
</evidence>
<proteinExistence type="inferred from homology"/>
<dbReference type="AlphaFoldDB" id="A0AAV5GX44"/>
<protein>
    <submittedName>
        <fullName evidence="9">Uncharacterized protein</fullName>
    </submittedName>
</protein>
<comment type="subcellular location">
    <subcellularLocation>
        <location evidence="1 8">Membrane</location>
        <topology evidence="1 8">Multi-pass membrane protein</topology>
    </subcellularLocation>
</comment>
<dbReference type="NCBIfam" id="TIGR00820">
    <property type="entry name" value="zip"/>
    <property type="match status" value="1"/>
</dbReference>
<dbReference type="InterPro" id="IPR003689">
    <property type="entry name" value="ZIP"/>
</dbReference>
<comment type="caution">
    <text evidence="9">The sequence shown here is derived from an EMBL/GenBank/DDBJ whole genome shotgun (WGS) entry which is preliminary data.</text>
</comment>
<accession>A0AAV5GX44</accession>
<dbReference type="InterPro" id="IPR004698">
    <property type="entry name" value="Zn/Fe_permease_fun/pln"/>
</dbReference>
<evidence type="ECO:0000256" key="1">
    <source>
        <dbReference type="ARBA" id="ARBA00004141"/>
    </source>
</evidence>
<evidence type="ECO:0000256" key="7">
    <source>
        <dbReference type="ARBA" id="ARBA00023136"/>
    </source>
</evidence>
<dbReference type="GO" id="GO:0005886">
    <property type="term" value="C:plasma membrane"/>
    <property type="evidence" value="ECO:0007669"/>
    <property type="project" value="TreeGrafter"/>
</dbReference>